<feature type="transmembrane region" description="Helical" evidence="1">
    <location>
        <begin position="208"/>
        <end position="235"/>
    </location>
</feature>
<keyword evidence="3" id="KW-1185">Reference proteome</keyword>
<accession>A0A937DLD2</accession>
<feature type="transmembrane region" description="Helical" evidence="1">
    <location>
        <begin position="148"/>
        <end position="167"/>
    </location>
</feature>
<sequence>MQSLTFWKSWNKNYRGIYQMLLFVFVLTMAVSAYFQLFGTDIAFPLEKVRKTQSINLSLHDVHDFVFDLPIPARNYIILQGYLAPEQSISISISYIYLAVTALCLAFIAAAATYFSRLWFLIFQSILVIWIITLKLPYLSLFGIDNQLFNFAFVVLFLGVGYIFHAYKTEKSLFLKWLSFLGLIAVLFGFIAFGSSQESPLLFVAQHAVIIPIILAAIFIGNVAYDVLLHIVYILANKKTENEGSNLGHFIVLSLLYLGYVGLTFSRNDFLIRWDIVYLDEFLLLTVSAILGIWGFRKRNELINAQLSFAPLGAYLYLIFGILAFTTIGWIFATANDPLIDTFEDIIIFTHLGFGILFFFYVIFNFITFLMKGMNIYKVVLKPMRIPYNVVRIAGLGLVIVMVLRVSYTPYFQALAGYYSGIADFYLYTDKEDAAITSFKIAKQYAATTHKPNFNLGLNAYNNEEWVEASHYFSRANYKRPTVQAFLNKAQAQLNANLIFEALFTLQDAQQVFPDNAYILNMEGLIYDQLNKTDSSFLYFDAAYRASNDKELHDLALSNKLGLFAKNKVAEELPALAEVENGSIPLKANYLALSNLYKSNVGQDLFIAPVDSQLTYNDFSLLFNQVGNSSLANQEYATRLKRYTEFKGNKAFQKSLKYVEALSKNFAGKQKEAYSLIFDLQNAEISDAGFYYLVHGFWLMDQGAYDQAVEKFERAEKLKMSKAVTYKVLALIKAGRLFEAANYYQKQFEGNTVNQEVLDDDPLYQFLQAKTTDLPPNFLYLWLQTNTSLTGEEQAELEKRLEGTFFEKLMLLEKADQLIKEKAYQQALVELNNVEVSKSDSALFQYKNNLLLSIGALHSKLDLIQRIDTSDLSVYPYNYKLMHQAFLAKANSSADVDSLMYKLGSENVFFENGIQLACDHFIASNNNEKAYDILVDAARLNPESTIILKAYTLQALRMNMNSYAADALDDLEMLLSEKDFTVFKEKYDKLRDQKAAEGW</sequence>
<proteinExistence type="predicted"/>
<dbReference type="RefSeq" id="WP_201924639.1">
    <property type="nucleotide sequence ID" value="NZ_JAERQG010000007.1"/>
</dbReference>
<name>A0A937DLD2_9BACT</name>
<dbReference type="SUPFAM" id="SSF48452">
    <property type="entry name" value="TPR-like"/>
    <property type="match status" value="1"/>
</dbReference>
<feature type="transmembrane region" description="Helical" evidence="1">
    <location>
        <begin position="118"/>
        <end position="136"/>
    </location>
</feature>
<dbReference type="Proteomes" id="UP000642920">
    <property type="component" value="Unassembled WGS sequence"/>
</dbReference>
<comment type="caution">
    <text evidence="2">The sequence shown here is derived from an EMBL/GenBank/DDBJ whole genome shotgun (WGS) entry which is preliminary data.</text>
</comment>
<dbReference type="AlphaFoldDB" id="A0A937DLD2"/>
<keyword evidence="1" id="KW-0472">Membrane</keyword>
<gene>
    <name evidence="2" type="ORF">JKP34_17930</name>
</gene>
<feature type="transmembrane region" description="Helical" evidence="1">
    <location>
        <begin position="277"/>
        <end position="296"/>
    </location>
</feature>
<feature type="transmembrane region" description="Helical" evidence="1">
    <location>
        <begin position="390"/>
        <end position="408"/>
    </location>
</feature>
<feature type="transmembrane region" description="Helical" evidence="1">
    <location>
        <begin position="247"/>
        <end position="265"/>
    </location>
</feature>
<keyword evidence="1" id="KW-0812">Transmembrane</keyword>
<organism evidence="2 3">
    <name type="scientific">Marivirga atlantica</name>
    <dbReference type="NCBI Taxonomy" id="1548457"/>
    <lineage>
        <taxon>Bacteria</taxon>
        <taxon>Pseudomonadati</taxon>
        <taxon>Bacteroidota</taxon>
        <taxon>Cytophagia</taxon>
        <taxon>Cytophagales</taxon>
        <taxon>Marivirgaceae</taxon>
        <taxon>Marivirga</taxon>
    </lineage>
</organism>
<feature type="transmembrane region" description="Helical" evidence="1">
    <location>
        <begin position="89"/>
        <end position="111"/>
    </location>
</feature>
<feature type="transmembrane region" description="Helical" evidence="1">
    <location>
        <begin position="346"/>
        <end position="370"/>
    </location>
</feature>
<evidence type="ECO:0008006" key="4">
    <source>
        <dbReference type="Google" id="ProtNLM"/>
    </source>
</evidence>
<dbReference type="Gene3D" id="1.25.40.10">
    <property type="entry name" value="Tetratricopeptide repeat domain"/>
    <property type="match status" value="1"/>
</dbReference>
<evidence type="ECO:0000313" key="2">
    <source>
        <dbReference type="EMBL" id="MBL0767151.1"/>
    </source>
</evidence>
<evidence type="ECO:0000256" key="1">
    <source>
        <dbReference type="SAM" id="Phobius"/>
    </source>
</evidence>
<dbReference type="EMBL" id="JAERQG010000007">
    <property type="protein sequence ID" value="MBL0767151.1"/>
    <property type="molecule type" value="Genomic_DNA"/>
</dbReference>
<protein>
    <recommendedName>
        <fullName evidence="4">Tetratricopeptide repeat-containing protein</fullName>
    </recommendedName>
</protein>
<reference evidence="2" key="1">
    <citation type="submission" date="2021-01" db="EMBL/GenBank/DDBJ databases">
        <title>Marivirga sp. nov., isolated from intertidal surface sediments.</title>
        <authorList>
            <person name="Zhang M."/>
        </authorList>
    </citation>
    <scope>NUCLEOTIDE SEQUENCE</scope>
    <source>
        <strain evidence="2">SM1354</strain>
    </source>
</reference>
<feature type="transmembrane region" description="Helical" evidence="1">
    <location>
        <begin position="174"/>
        <end position="196"/>
    </location>
</feature>
<evidence type="ECO:0000313" key="3">
    <source>
        <dbReference type="Proteomes" id="UP000642920"/>
    </source>
</evidence>
<feature type="transmembrane region" description="Helical" evidence="1">
    <location>
        <begin position="20"/>
        <end position="38"/>
    </location>
</feature>
<keyword evidence="1" id="KW-1133">Transmembrane helix</keyword>
<dbReference type="InterPro" id="IPR011990">
    <property type="entry name" value="TPR-like_helical_dom_sf"/>
</dbReference>
<feature type="transmembrane region" description="Helical" evidence="1">
    <location>
        <begin position="308"/>
        <end position="334"/>
    </location>
</feature>